<dbReference type="HOGENOM" id="CLU_015011_0_0_7"/>
<dbReference type="SUPFAM" id="SSF52540">
    <property type="entry name" value="P-loop containing nucleoside triphosphate hydrolases"/>
    <property type="match status" value="2"/>
</dbReference>
<evidence type="ECO:0000313" key="3">
    <source>
        <dbReference type="Proteomes" id="UP000031163"/>
    </source>
</evidence>
<gene>
    <name evidence="2" type="ORF">CINS_1234</name>
</gene>
<protein>
    <submittedName>
        <fullName evidence="2">RecD-like DNA helicase (AAA domain)</fullName>
    </submittedName>
</protein>
<accession>A0A0A8H2I7</accession>
<dbReference type="EMBL" id="CP007770">
    <property type="protein sequence ID" value="AJC88192.1"/>
    <property type="molecule type" value="Genomic_DNA"/>
</dbReference>
<dbReference type="Gene3D" id="3.40.50.300">
    <property type="entry name" value="P-loop containing nucleotide triphosphate hydrolases"/>
    <property type="match status" value="2"/>
</dbReference>
<evidence type="ECO:0000313" key="2">
    <source>
        <dbReference type="EMBL" id="AJC88192.1"/>
    </source>
</evidence>
<evidence type="ECO:0000259" key="1">
    <source>
        <dbReference type="Pfam" id="PF13538"/>
    </source>
</evidence>
<organism evidence="2 3">
    <name type="scientific">Campylobacter insulaenigrae NCTC 12927</name>
    <dbReference type="NCBI Taxonomy" id="1031564"/>
    <lineage>
        <taxon>Bacteria</taxon>
        <taxon>Pseudomonadati</taxon>
        <taxon>Campylobacterota</taxon>
        <taxon>Epsilonproteobacteria</taxon>
        <taxon>Campylobacterales</taxon>
        <taxon>Campylobacteraceae</taxon>
        <taxon>Campylobacter</taxon>
    </lineage>
</organism>
<keyword evidence="2" id="KW-0347">Helicase</keyword>
<reference evidence="2 3" key="1">
    <citation type="journal article" date="2014" name="Genome Biol. Evol.">
        <title>Comparative Genomics of the Campylobacter lari Group.</title>
        <authorList>
            <person name="Miller W.G."/>
            <person name="Yee E."/>
            <person name="Chapman M.H."/>
            <person name="Smith T.P."/>
            <person name="Bono J.L."/>
            <person name="Huynh S."/>
            <person name="Parker C.T."/>
            <person name="Vandamme P."/>
            <person name="Luong K."/>
            <person name="Korlach J."/>
        </authorList>
    </citation>
    <scope>NUCLEOTIDE SEQUENCE [LARGE SCALE GENOMIC DNA]</scope>
    <source>
        <strain evidence="2 3">NCTC 12927</strain>
    </source>
</reference>
<dbReference type="InterPro" id="IPR027417">
    <property type="entry name" value="P-loop_NTPase"/>
</dbReference>
<keyword evidence="2" id="KW-0067">ATP-binding</keyword>
<dbReference type="STRING" id="1031564.CINS_1234"/>
<dbReference type="Proteomes" id="UP000031163">
    <property type="component" value="Chromosome"/>
</dbReference>
<dbReference type="GeneID" id="74432018"/>
<sequence length="898" mass="105902">MEDKSVLEQIIVVSQNFNKNIKKHEDDRGFLSQNILNELRNLIEHIALYIYNRDTNNNFNSHYDNLKVGIVYISDKAKYVNIRKMHNFLQITSSHYTPDEETSERLMLKYISLLIKIKQFCKNNLNIDILQNIYEFPIKLDNLSLQYYERVTNVINNTSVFENTRIDKFYIHKVKPFIVDKKMYYEITFVLAKNNTSKFDKIIAFSKEYIPDNYAVELKLYDTSIWLNSFKIPIILIINWNVSIRPCELKNFCVIFGLVNINFIRNAKYERIMQFLKYNELSLLDIIKLNDIEYQNIKNEFSENKFNDFFKCLDKARDIITNNKKGKNILSYLLNSMNNVVVKHQKGDFANEKLSNLCLKNSSIPFEDMPFCTSLAGHNPRLIDLYECLDAKDRGHELLARTIKNNSKIHGNLYKDIEDFVQISKENILELVRKYNDSIEYEYHKPKRHIEILYEKYLYINEDEVTIKNIILKLKNFTQSGIENYQKDIKEWLENNNLDCAEKKNFLEKMFCDSKLALIYGAAGTGKTTLIEYISNFFKDKNILFLTNTYTALDNIKRRIKNPLWSFNVISSCIKKRKEQVYDIVIIDECSTIDNKNIFEFLNKVKCDVLVCVGDVYQIEAINFGNWFLFAQNFFKDKQIELKHIYRTNDESLQDLWKEVRELGENILEKLSKKKISEKIENFNFNAQKEDEIILCLNYGGLYGVNNINRLLQENNPKQGIQFNSLYYKIDDPILFNNESSLRFGQVIHNNLKGSIVDIKKENGYALFVVNVYKNISKESENSFKVTKKFNNEYTEIAFKVDEINSDEEDEKEHAVPFQVAYAISIHKAQGLEYDNVSIIISDEIEEQITHNIFYTAITRAKIKLKIYWSAETENKVLNSLKLKDIKQDYNLLLSKLK</sequence>
<dbReference type="Pfam" id="PF13538">
    <property type="entry name" value="UvrD_C_2"/>
    <property type="match status" value="1"/>
</dbReference>
<name>A0A0A8H2I7_9BACT</name>
<keyword evidence="2" id="KW-0547">Nucleotide-binding</keyword>
<dbReference type="CDD" id="cd18809">
    <property type="entry name" value="SF1_C_RecD"/>
    <property type="match status" value="1"/>
</dbReference>
<dbReference type="GO" id="GO:0004386">
    <property type="term" value="F:helicase activity"/>
    <property type="evidence" value="ECO:0007669"/>
    <property type="project" value="UniProtKB-KW"/>
</dbReference>
<dbReference type="RefSeq" id="WP_170161468.1">
    <property type="nucleotide sequence ID" value="NZ_CP007770.1"/>
</dbReference>
<dbReference type="AlphaFoldDB" id="A0A0A8H2I7"/>
<dbReference type="InterPro" id="IPR027785">
    <property type="entry name" value="UvrD-like_helicase_C"/>
</dbReference>
<dbReference type="KEGG" id="cis:CINS_1234"/>
<dbReference type="Pfam" id="PF13604">
    <property type="entry name" value="AAA_30"/>
    <property type="match status" value="1"/>
</dbReference>
<feature type="domain" description="UvrD-like helicase C-terminal" evidence="1">
    <location>
        <begin position="821"/>
        <end position="865"/>
    </location>
</feature>
<proteinExistence type="predicted"/>
<keyword evidence="2" id="KW-0378">Hydrolase</keyword>